<dbReference type="GO" id="GO:0012505">
    <property type="term" value="C:endomembrane system"/>
    <property type="evidence" value="ECO:0007669"/>
    <property type="project" value="UniProtKB-SubCell"/>
</dbReference>
<accession>A0A922DPL4</accession>
<keyword evidence="5 9" id="KW-0812">Transmembrane</keyword>
<dbReference type="GO" id="GO:0016020">
    <property type="term" value="C:membrane"/>
    <property type="evidence" value="ECO:0007669"/>
    <property type="project" value="InterPro"/>
</dbReference>
<evidence type="ECO:0000256" key="8">
    <source>
        <dbReference type="ARBA" id="ARBA00023136"/>
    </source>
</evidence>
<name>A0A922DPL4_CARIL</name>
<keyword evidence="6" id="KW-0677">Repeat</keyword>
<dbReference type="AlphaFoldDB" id="A0A922DPL4"/>
<keyword evidence="8 9" id="KW-0472">Membrane</keyword>
<comment type="subcellular location">
    <subcellularLocation>
        <location evidence="1">Endomembrane system</location>
        <topology evidence="1">Multi-pass membrane protein</topology>
    </subcellularLocation>
</comment>
<dbReference type="InterPro" id="IPR047664">
    <property type="entry name" value="SWEET"/>
</dbReference>
<evidence type="ECO:0000313" key="12">
    <source>
        <dbReference type="Proteomes" id="UP000811246"/>
    </source>
</evidence>
<dbReference type="EMBL" id="CM031835">
    <property type="protein sequence ID" value="KAG6688272.1"/>
    <property type="molecule type" value="Genomic_DNA"/>
</dbReference>
<dbReference type="PANTHER" id="PTHR10791:SF130">
    <property type="entry name" value="BIDIRECTIONAL SUGAR TRANSPORTER SWEET6-RELATED"/>
    <property type="match status" value="1"/>
</dbReference>
<evidence type="ECO:0000256" key="1">
    <source>
        <dbReference type="ARBA" id="ARBA00004127"/>
    </source>
</evidence>
<feature type="transmembrane region" description="Helical" evidence="9">
    <location>
        <begin position="71"/>
        <end position="93"/>
    </location>
</feature>
<feature type="transmembrane region" description="Helical" evidence="9">
    <location>
        <begin position="192"/>
        <end position="214"/>
    </location>
</feature>
<feature type="transmembrane region" description="Helical" evidence="9">
    <location>
        <begin position="102"/>
        <end position="125"/>
    </location>
</feature>
<sequence length="267" mass="29211">MVSADAARTVVGVLGNIIALFLFLSPVPTFVQIWKKGSVEQYSAAPYLATLVNCMVWTLYGLPMVHPHSTLVVTINGTGTAIEIAYIILFLIYSDPQKRLRVLLLVLVEFIFVSILTVLVLTLAHTHKERSMIVGIVCFAFNVMMYASPLTVMKLVIYTKSVEYMPFFLSFASFANGLAWTAYALIRFDPFIAVPNAVGALFSIAQLLLYATFYRSTKRQIADRKLSKGVMLDMSEVVVAAAAADQNDSKKEVGSAGSHFDGSSATA</sequence>
<dbReference type="PANTHER" id="PTHR10791">
    <property type="entry name" value="RAG1-ACTIVATING PROTEIN 1"/>
    <property type="match status" value="1"/>
</dbReference>
<evidence type="ECO:0000256" key="6">
    <source>
        <dbReference type="ARBA" id="ARBA00022737"/>
    </source>
</evidence>
<evidence type="ECO:0000256" key="9">
    <source>
        <dbReference type="RuleBase" id="RU910715"/>
    </source>
</evidence>
<evidence type="ECO:0000256" key="4">
    <source>
        <dbReference type="ARBA" id="ARBA00022597"/>
    </source>
</evidence>
<gene>
    <name evidence="11" type="ORF">I3842_11G115800</name>
</gene>
<evidence type="ECO:0000256" key="7">
    <source>
        <dbReference type="ARBA" id="ARBA00022989"/>
    </source>
</evidence>
<evidence type="ECO:0000256" key="2">
    <source>
        <dbReference type="ARBA" id="ARBA00007809"/>
    </source>
</evidence>
<feature type="transmembrane region" description="Helical" evidence="9">
    <location>
        <begin position="131"/>
        <end position="152"/>
    </location>
</feature>
<keyword evidence="4 9" id="KW-0762">Sugar transport</keyword>
<dbReference type="Pfam" id="PF03083">
    <property type="entry name" value="MtN3_slv"/>
    <property type="match status" value="2"/>
</dbReference>
<reference evidence="11" key="1">
    <citation type="submission" date="2021-01" db="EMBL/GenBank/DDBJ databases">
        <authorList>
            <person name="Lovell J.T."/>
            <person name="Bentley N."/>
            <person name="Bhattarai G."/>
            <person name="Jenkins J.W."/>
            <person name="Sreedasyam A."/>
            <person name="Alarcon Y."/>
            <person name="Bock C."/>
            <person name="Boston L."/>
            <person name="Carlson J."/>
            <person name="Cervantes K."/>
            <person name="Clermont K."/>
            <person name="Krom N."/>
            <person name="Kubenka K."/>
            <person name="Mamidi S."/>
            <person name="Mattison C."/>
            <person name="Monteros M."/>
            <person name="Pisani C."/>
            <person name="Plott C."/>
            <person name="Rajasekar S."/>
            <person name="Rhein H.S."/>
            <person name="Rohla C."/>
            <person name="Song M."/>
            <person name="Hilaire R.S."/>
            <person name="Shu S."/>
            <person name="Wells L."/>
            <person name="Wang X."/>
            <person name="Webber J."/>
            <person name="Heerema R.J."/>
            <person name="Klein P."/>
            <person name="Conner P."/>
            <person name="Grauke L."/>
            <person name="Grimwood J."/>
            <person name="Schmutz J."/>
            <person name="Randall J.J."/>
        </authorList>
    </citation>
    <scope>NUCLEOTIDE SEQUENCE</scope>
    <source>
        <tissue evidence="11">Leaf</tissue>
    </source>
</reference>
<comment type="similarity">
    <text evidence="2 9">Belongs to the SWEET sugar transporter family.</text>
</comment>
<dbReference type="FunFam" id="1.20.1280.290:FF:000002">
    <property type="entry name" value="Bidirectional sugar transporter SWEET"/>
    <property type="match status" value="1"/>
</dbReference>
<evidence type="ECO:0000313" key="11">
    <source>
        <dbReference type="EMBL" id="KAG6688272.1"/>
    </source>
</evidence>
<dbReference type="GO" id="GO:0051119">
    <property type="term" value="F:sugar transmembrane transporter activity"/>
    <property type="evidence" value="ECO:0007669"/>
    <property type="project" value="InterPro"/>
</dbReference>
<dbReference type="GO" id="GO:0051260">
    <property type="term" value="P:protein homooligomerization"/>
    <property type="evidence" value="ECO:0007669"/>
    <property type="project" value="UniProtKB-ARBA"/>
</dbReference>
<proteinExistence type="inferred from homology"/>
<feature type="transmembrane region" description="Helical" evidence="9">
    <location>
        <begin position="164"/>
        <end position="186"/>
    </location>
</feature>
<comment type="caution">
    <text evidence="11">The sequence shown here is derived from an EMBL/GenBank/DDBJ whole genome shotgun (WGS) entry which is preliminary data.</text>
</comment>
<comment type="function">
    <text evidence="9">Mediates both low-affinity uptake and efflux of sugar across the membrane.</text>
</comment>
<evidence type="ECO:0000256" key="10">
    <source>
        <dbReference type="SAM" id="MobiDB-lite"/>
    </source>
</evidence>
<evidence type="ECO:0000256" key="3">
    <source>
        <dbReference type="ARBA" id="ARBA00022448"/>
    </source>
</evidence>
<keyword evidence="7 9" id="KW-1133">Transmembrane helix</keyword>
<keyword evidence="3 9" id="KW-0813">Transport</keyword>
<evidence type="ECO:0000256" key="5">
    <source>
        <dbReference type="ARBA" id="ARBA00022692"/>
    </source>
</evidence>
<dbReference type="FunFam" id="1.20.1280.290:FF:000001">
    <property type="entry name" value="Bidirectional sugar transporter SWEET"/>
    <property type="match status" value="1"/>
</dbReference>
<organism evidence="11 12">
    <name type="scientific">Carya illinoinensis</name>
    <name type="common">Pecan</name>
    <dbReference type="NCBI Taxonomy" id="32201"/>
    <lineage>
        <taxon>Eukaryota</taxon>
        <taxon>Viridiplantae</taxon>
        <taxon>Streptophyta</taxon>
        <taxon>Embryophyta</taxon>
        <taxon>Tracheophyta</taxon>
        <taxon>Spermatophyta</taxon>
        <taxon>Magnoliopsida</taxon>
        <taxon>eudicotyledons</taxon>
        <taxon>Gunneridae</taxon>
        <taxon>Pentapetalae</taxon>
        <taxon>rosids</taxon>
        <taxon>fabids</taxon>
        <taxon>Fagales</taxon>
        <taxon>Juglandaceae</taxon>
        <taxon>Carya</taxon>
    </lineage>
</organism>
<feature type="transmembrane region" description="Helical" evidence="9">
    <location>
        <begin position="6"/>
        <end position="24"/>
    </location>
</feature>
<feature type="region of interest" description="Disordered" evidence="10">
    <location>
        <begin position="247"/>
        <end position="267"/>
    </location>
</feature>
<comment type="caution">
    <text evidence="9">Lacks conserved residue(s) required for the propagation of feature annotation.</text>
</comment>
<dbReference type="Proteomes" id="UP000811246">
    <property type="component" value="Chromosome 11"/>
</dbReference>
<protein>
    <recommendedName>
        <fullName evidence="9">Bidirectional sugar transporter SWEET</fullName>
    </recommendedName>
</protein>
<dbReference type="InterPro" id="IPR004316">
    <property type="entry name" value="SWEET_rpt"/>
</dbReference>